<evidence type="ECO:0000256" key="5">
    <source>
        <dbReference type="ARBA" id="ARBA00023128"/>
    </source>
</evidence>
<organism evidence="9 10">
    <name type="scientific">Purpureocillium lilacinum</name>
    <name type="common">Paecilomyces lilacinus</name>
    <dbReference type="NCBI Taxonomy" id="33203"/>
    <lineage>
        <taxon>Eukaryota</taxon>
        <taxon>Fungi</taxon>
        <taxon>Dikarya</taxon>
        <taxon>Ascomycota</taxon>
        <taxon>Pezizomycotina</taxon>
        <taxon>Sordariomycetes</taxon>
        <taxon>Hypocreomycetidae</taxon>
        <taxon>Hypocreales</taxon>
        <taxon>Ophiocordycipitaceae</taxon>
        <taxon>Purpureocillium</taxon>
    </lineage>
</organism>
<dbReference type="FunFam" id="3.40.50.12710:FF:000002">
    <property type="entry name" value="Protein arginine methyltransferase NDUFAF7"/>
    <property type="match status" value="1"/>
</dbReference>
<dbReference type="InterPro" id="IPR038375">
    <property type="entry name" value="NDUFAF7_sf"/>
</dbReference>
<reference evidence="9 10" key="1">
    <citation type="submission" date="2016-01" db="EMBL/GenBank/DDBJ databases">
        <title>Biosynthesis of antibiotic leucinostatins and their inhibition on Phytophthora in bio-control Purpureocillium lilacinum.</title>
        <authorList>
            <person name="Wang G."/>
            <person name="Liu Z."/>
            <person name="Lin R."/>
            <person name="Li E."/>
            <person name="Mao Z."/>
            <person name="Ling J."/>
            <person name="Yin W."/>
            <person name="Xie B."/>
        </authorList>
    </citation>
    <scope>NUCLEOTIDE SEQUENCE [LARGE SCALE GENOMIC DNA]</scope>
    <source>
        <strain evidence="9">PLBJ-1</strain>
    </source>
</reference>
<comment type="caution">
    <text evidence="9">The sequence shown here is derived from an EMBL/GenBank/DDBJ whole genome shotgun (WGS) entry which is preliminary data.</text>
</comment>
<accession>A0A179GFG3</accession>
<feature type="region of interest" description="Disordered" evidence="8">
    <location>
        <begin position="49"/>
        <end position="91"/>
    </location>
</feature>
<dbReference type="GO" id="GO:0032259">
    <property type="term" value="P:methylation"/>
    <property type="evidence" value="ECO:0007669"/>
    <property type="project" value="UniProtKB-KW"/>
</dbReference>
<dbReference type="Gene3D" id="3.40.50.12710">
    <property type="match status" value="1"/>
</dbReference>
<evidence type="ECO:0000256" key="1">
    <source>
        <dbReference type="ARBA" id="ARBA00004173"/>
    </source>
</evidence>
<dbReference type="InterPro" id="IPR029063">
    <property type="entry name" value="SAM-dependent_MTases_sf"/>
</dbReference>
<evidence type="ECO:0000256" key="8">
    <source>
        <dbReference type="SAM" id="MobiDB-lite"/>
    </source>
</evidence>
<keyword evidence="3 7" id="KW-0489">Methyltransferase</keyword>
<evidence type="ECO:0000256" key="3">
    <source>
        <dbReference type="ARBA" id="ARBA00022603"/>
    </source>
</evidence>
<dbReference type="PANTHER" id="PTHR12049">
    <property type="entry name" value="PROTEIN ARGININE METHYLTRANSFERASE NDUFAF7, MITOCHONDRIAL"/>
    <property type="match status" value="1"/>
</dbReference>
<evidence type="ECO:0000256" key="4">
    <source>
        <dbReference type="ARBA" id="ARBA00022679"/>
    </source>
</evidence>
<dbReference type="EC" id="2.1.1.320" evidence="7"/>
<evidence type="ECO:0000313" key="9">
    <source>
        <dbReference type="EMBL" id="OAQ76111.1"/>
    </source>
</evidence>
<feature type="compositionally biased region" description="Basic and acidic residues" evidence="8">
    <location>
        <begin position="76"/>
        <end position="86"/>
    </location>
</feature>
<evidence type="ECO:0000313" key="10">
    <source>
        <dbReference type="Proteomes" id="UP000078240"/>
    </source>
</evidence>
<evidence type="ECO:0000256" key="2">
    <source>
        <dbReference type="ARBA" id="ARBA00005891"/>
    </source>
</evidence>
<dbReference type="InterPro" id="IPR003788">
    <property type="entry name" value="NDUFAF7"/>
</dbReference>
<comment type="subcellular location">
    <subcellularLocation>
        <location evidence="1 7">Mitochondrion</location>
    </subcellularLocation>
</comment>
<comment type="catalytic activity">
    <reaction evidence="6 7">
        <text>L-arginyl-[protein] + 2 S-adenosyl-L-methionine = N(omega),N(omega)'-dimethyl-L-arginyl-[protein] + 2 S-adenosyl-L-homocysteine + 2 H(+)</text>
        <dbReference type="Rhea" id="RHEA:48108"/>
        <dbReference type="Rhea" id="RHEA-COMP:10532"/>
        <dbReference type="Rhea" id="RHEA-COMP:11992"/>
        <dbReference type="ChEBI" id="CHEBI:15378"/>
        <dbReference type="ChEBI" id="CHEBI:29965"/>
        <dbReference type="ChEBI" id="CHEBI:57856"/>
        <dbReference type="ChEBI" id="CHEBI:59789"/>
        <dbReference type="ChEBI" id="CHEBI:88221"/>
        <dbReference type="EC" id="2.1.1.320"/>
    </reaction>
</comment>
<keyword evidence="4 7" id="KW-0808">Transferase</keyword>
<gene>
    <name evidence="9" type="ORF">VFPBJ_08471</name>
</gene>
<dbReference type="GO" id="GO:0005739">
    <property type="term" value="C:mitochondrion"/>
    <property type="evidence" value="ECO:0007669"/>
    <property type="project" value="UniProtKB-SubCell"/>
</dbReference>
<dbReference type="Pfam" id="PF02636">
    <property type="entry name" value="Methyltransf_28"/>
    <property type="match status" value="1"/>
</dbReference>
<dbReference type="SUPFAM" id="SSF53335">
    <property type="entry name" value="S-adenosyl-L-methionine-dependent methyltransferases"/>
    <property type="match status" value="1"/>
</dbReference>
<evidence type="ECO:0000256" key="7">
    <source>
        <dbReference type="RuleBase" id="RU364114"/>
    </source>
</evidence>
<name>A0A179GFG3_PURLI</name>
<dbReference type="Proteomes" id="UP000078240">
    <property type="component" value="Unassembled WGS sequence"/>
</dbReference>
<comment type="function">
    <text evidence="7">Arginine methyltransferase involved in the assembly or stability of mitochondrial NADH:ubiquinone oxidoreductase complex (complex I).</text>
</comment>
<dbReference type="AlphaFoldDB" id="A0A179GFG3"/>
<dbReference type="GO" id="GO:0035243">
    <property type="term" value="F:protein-arginine omega-N symmetric methyltransferase activity"/>
    <property type="evidence" value="ECO:0007669"/>
    <property type="project" value="UniProtKB-EC"/>
</dbReference>
<evidence type="ECO:0000256" key="6">
    <source>
        <dbReference type="ARBA" id="ARBA00048612"/>
    </source>
</evidence>
<proteinExistence type="inferred from homology"/>
<sequence length="531" mass="61559">MDSPVVAQLFRQLFRHRPRGCQGLRPPPPPSSSTLVAHAYSARRAGIGGAAAPAGAHQHHSLSRRPPSYRSYATRASRDRGMKSNESRWQQRTHIMPEDRREEFAQYPYMSIQDLKRRTERPRKVKMLLRDFIDDSLYNPSYGYFSKQAVIFSPGEPFDFNAMRDEIEFHSELGRRYTEFEDALDDAQGGAENPTRQLWHTPTELFRPFYGEAIARYLVSNYRLTTYPYDDLLIYEMGAGRGTLMLNILDYIREVDPQVYARTRYNIIEISPSLADLQSRHLLSTAESRGHRERVDIINKSIFEWDRYEPSPCFFLAMEVFDNFAHDGIRYDVATEEPLQGHVLIDGDGDFYEFYVHELDPVAARFFRVRHAATGGQYPKPYPSNPVLRYLSTKMPFAANLSDPEFIPTRLMQFFDVLEKFFPAHRLLTSDFDALPQAVRGLNAPVVQTRYQRRMVPVTTPLVHQGYFDILFPTDFRITEAIYRAITGKLTRVMSHGDFMRRWAYVEDTETRSGENPLLTHYRNASVLVTV</sequence>
<comment type="similarity">
    <text evidence="2 7">Belongs to the NDUFAF7 family.</text>
</comment>
<dbReference type="EMBL" id="LSBH01000007">
    <property type="protein sequence ID" value="OAQ76111.1"/>
    <property type="molecule type" value="Genomic_DNA"/>
</dbReference>
<dbReference type="PANTHER" id="PTHR12049:SF5">
    <property type="entry name" value="PROTEIN ARGININE METHYLTRANSFERASE NDUFAF7 HOMOLOG, MITOCHONDRIAL"/>
    <property type="match status" value="1"/>
</dbReference>
<keyword evidence="5 7" id="KW-0496">Mitochondrion</keyword>
<protein>
    <recommendedName>
        <fullName evidence="7">Protein arginine methyltransferase NDUFAF7</fullName>
        <ecNumber evidence="7">2.1.1.320</ecNumber>
    </recommendedName>
</protein>